<evidence type="ECO:0000256" key="5">
    <source>
        <dbReference type="ARBA" id="ARBA00023125"/>
    </source>
</evidence>
<evidence type="ECO:0000313" key="8">
    <source>
        <dbReference type="EMBL" id="KAG5554222.1"/>
    </source>
</evidence>
<comment type="subcellular location">
    <subcellularLocation>
        <location evidence="1">Nucleus</location>
    </subcellularLocation>
</comment>
<dbReference type="SUPFAM" id="SSF53098">
    <property type="entry name" value="Ribonuclease H-like"/>
    <property type="match status" value="1"/>
</dbReference>
<evidence type="ECO:0000256" key="6">
    <source>
        <dbReference type="ARBA" id="ARBA00023242"/>
    </source>
</evidence>
<proteinExistence type="predicted"/>
<dbReference type="Proteomes" id="UP000823749">
    <property type="component" value="Chromosome 4"/>
</dbReference>
<dbReference type="GO" id="GO:0005634">
    <property type="term" value="C:nucleus"/>
    <property type="evidence" value="ECO:0007669"/>
    <property type="project" value="UniProtKB-SubCell"/>
</dbReference>
<feature type="domain" description="hAT-like transposase RNase-H fold" evidence="7">
    <location>
        <begin position="48"/>
        <end position="108"/>
    </location>
</feature>
<protein>
    <recommendedName>
        <fullName evidence="7">hAT-like transposase RNase-H fold domain-containing protein</fullName>
    </recommendedName>
</protein>
<dbReference type="PANTHER" id="PTHR46481:SF10">
    <property type="entry name" value="ZINC FINGER BED DOMAIN-CONTAINING PROTEIN 39"/>
    <property type="match status" value="1"/>
</dbReference>
<dbReference type="GO" id="GO:0003677">
    <property type="term" value="F:DNA binding"/>
    <property type="evidence" value="ECO:0007669"/>
    <property type="project" value="UniProtKB-KW"/>
</dbReference>
<dbReference type="InterPro" id="IPR052035">
    <property type="entry name" value="ZnF_BED_domain_contain"/>
</dbReference>
<evidence type="ECO:0000256" key="2">
    <source>
        <dbReference type="ARBA" id="ARBA00022723"/>
    </source>
</evidence>
<sequence length="116" mass="13616">MVQRGLNPQYCGFSASTAKRDVMKHFKQNRDNLLSYFKNYNGKIYLTSDLWTSRSHMGDVLTVMRSKFDKYFKTLPLVFCFAIILDPRLKMDALEQWLRVLNDNESEVVDTSGSYR</sequence>
<keyword evidence="2" id="KW-0479">Metal-binding</keyword>
<accession>A0AAV6KP62</accession>
<dbReference type="InterPro" id="IPR012337">
    <property type="entry name" value="RNaseH-like_sf"/>
</dbReference>
<organism evidence="8 9">
    <name type="scientific">Rhododendron griersonianum</name>
    <dbReference type="NCBI Taxonomy" id="479676"/>
    <lineage>
        <taxon>Eukaryota</taxon>
        <taxon>Viridiplantae</taxon>
        <taxon>Streptophyta</taxon>
        <taxon>Embryophyta</taxon>
        <taxon>Tracheophyta</taxon>
        <taxon>Spermatophyta</taxon>
        <taxon>Magnoliopsida</taxon>
        <taxon>eudicotyledons</taxon>
        <taxon>Gunneridae</taxon>
        <taxon>Pentapetalae</taxon>
        <taxon>asterids</taxon>
        <taxon>Ericales</taxon>
        <taxon>Ericaceae</taxon>
        <taxon>Ericoideae</taxon>
        <taxon>Rhodoreae</taxon>
        <taxon>Rhododendron</taxon>
    </lineage>
</organism>
<dbReference type="InterPro" id="IPR025525">
    <property type="entry name" value="hAT-like_transposase_RNase-H"/>
</dbReference>
<evidence type="ECO:0000256" key="4">
    <source>
        <dbReference type="ARBA" id="ARBA00022833"/>
    </source>
</evidence>
<evidence type="ECO:0000256" key="1">
    <source>
        <dbReference type="ARBA" id="ARBA00004123"/>
    </source>
</evidence>
<dbReference type="EMBL" id="JACTNZ010000004">
    <property type="protein sequence ID" value="KAG5554222.1"/>
    <property type="molecule type" value="Genomic_DNA"/>
</dbReference>
<keyword evidence="4" id="KW-0862">Zinc</keyword>
<dbReference type="PANTHER" id="PTHR46481">
    <property type="entry name" value="ZINC FINGER BED DOMAIN-CONTAINING PROTEIN 4"/>
    <property type="match status" value="1"/>
</dbReference>
<dbReference type="AlphaFoldDB" id="A0AAV6KP62"/>
<keyword evidence="5" id="KW-0238">DNA-binding</keyword>
<evidence type="ECO:0000259" key="7">
    <source>
        <dbReference type="Pfam" id="PF14372"/>
    </source>
</evidence>
<gene>
    <name evidence="8" type="ORF">RHGRI_011920</name>
</gene>
<keyword evidence="6" id="KW-0539">Nucleus</keyword>
<evidence type="ECO:0000313" key="9">
    <source>
        <dbReference type="Proteomes" id="UP000823749"/>
    </source>
</evidence>
<keyword evidence="3" id="KW-0863">Zinc-finger</keyword>
<keyword evidence="9" id="KW-1185">Reference proteome</keyword>
<name>A0AAV6KP62_9ERIC</name>
<evidence type="ECO:0000256" key="3">
    <source>
        <dbReference type="ARBA" id="ARBA00022771"/>
    </source>
</evidence>
<comment type="caution">
    <text evidence="8">The sequence shown here is derived from an EMBL/GenBank/DDBJ whole genome shotgun (WGS) entry which is preliminary data.</text>
</comment>
<reference evidence="8" key="1">
    <citation type="submission" date="2020-08" db="EMBL/GenBank/DDBJ databases">
        <title>Plant Genome Project.</title>
        <authorList>
            <person name="Zhang R.-G."/>
        </authorList>
    </citation>
    <scope>NUCLEOTIDE SEQUENCE</scope>
    <source>
        <strain evidence="8">WSP0</strain>
        <tissue evidence="8">Leaf</tissue>
    </source>
</reference>
<dbReference type="Pfam" id="PF14372">
    <property type="entry name" value="hAT-like_RNase-H"/>
    <property type="match status" value="1"/>
</dbReference>
<dbReference type="GO" id="GO:0008270">
    <property type="term" value="F:zinc ion binding"/>
    <property type="evidence" value="ECO:0007669"/>
    <property type="project" value="UniProtKB-KW"/>
</dbReference>